<dbReference type="InParanoid" id="A0A6P8Q4A8"/>
<evidence type="ECO:0000313" key="2">
    <source>
        <dbReference type="Proteomes" id="UP000515159"/>
    </source>
</evidence>
<dbReference type="PANTHER" id="PTHR16043:SF1">
    <property type="entry name" value="DALR ANTICODON-BINDING DOMAIN-CONTAINING PROTEIN 3"/>
    <property type="match status" value="1"/>
</dbReference>
<evidence type="ECO:0000313" key="3">
    <source>
        <dbReference type="RefSeq" id="XP_033781978.1"/>
    </source>
</evidence>
<proteinExistence type="predicted"/>
<dbReference type="RefSeq" id="XP_033781978.1">
    <property type="nucleotide sequence ID" value="XM_033926087.1"/>
</dbReference>
<dbReference type="Gene3D" id="1.10.730.10">
    <property type="entry name" value="Isoleucyl-tRNA Synthetase, Domain 1"/>
    <property type="match status" value="1"/>
</dbReference>
<dbReference type="KEGG" id="gsh:117351178"/>
<dbReference type="InterPro" id="IPR008909">
    <property type="entry name" value="DALR_anticod-bd"/>
</dbReference>
<dbReference type="Proteomes" id="UP000515159">
    <property type="component" value="Chromosome 17"/>
</dbReference>
<dbReference type="GO" id="GO:0004814">
    <property type="term" value="F:arginine-tRNA ligase activity"/>
    <property type="evidence" value="ECO:0007669"/>
    <property type="project" value="InterPro"/>
</dbReference>
<dbReference type="CTD" id="55152"/>
<dbReference type="FunCoup" id="A0A6P8Q4A8">
    <property type="interactions" value="850"/>
</dbReference>
<sequence length="550" mass="61256">METESGAEGPAGCFRWSETLRVLNARLPAGSVWYKESRSRKLRSRDFVAPRDALQALFPLGQVPENIIDGVTHLQAPGVPPIQSCKQTETGLIVQLERPAVFQQVLTHIPYYMKSSSSSSGQNVILNCVPLHGCRSLESLQLNHLRTVLVADHLAAVLGAEGAKVHLVPAVHDEEIKHFLCQLKIDWPAHVASSITDTVLSLKQGLLECIYAEDIEAEMGPQQDQKMLKTNAFCRVRLKEFMEKHQNLEGYDPNLDAFPVLEGNLKHLAELQRAVAECTSATESCRVIHVVTCEEEFQQQKMDLLWRMVDGGSHTASQKHLVCGPLKVLSAASPVSASHYFQLRRTQMRKASVMKYGDLVQGSSWDEIIGILTAAAIRFEMLATAHRSRIIINMEDATISTKGTKGGAFMMYNCARLATLFESYHSAVHQGLYPAFPPVSELNFSSLQEEGEWLLLFNYIIPFSEVLSQSAQSAMSAPGIRVTVSTEVICKFLVNLSMDFSSYYNRVHILGESLPHLFNQMFARLQLMKALQEVFHCALATLHIPPINQI</sequence>
<dbReference type="OrthoDB" id="9990834at2759"/>
<reference evidence="3" key="1">
    <citation type="submission" date="2025-08" db="UniProtKB">
        <authorList>
            <consortium name="RefSeq"/>
        </authorList>
    </citation>
    <scope>IDENTIFICATION</scope>
</reference>
<name>A0A6P8Q4A8_GEOSA</name>
<dbReference type="GO" id="GO:0000049">
    <property type="term" value="F:tRNA binding"/>
    <property type="evidence" value="ECO:0007669"/>
    <property type="project" value="TreeGrafter"/>
</dbReference>
<dbReference type="GO" id="GO:0106217">
    <property type="term" value="P:tRNA C3-cytosine methylation"/>
    <property type="evidence" value="ECO:0007669"/>
    <property type="project" value="TreeGrafter"/>
</dbReference>
<dbReference type="SUPFAM" id="SSF47323">
    <property type="entry name" value="Anticodon-binding domain of a subclass of class I aminoacyl-tRNA synthetases"/>
    <property type="match status" value="1"/>
</dbReference>
<feature type="domain" description="DALR anticodon binding" evidence="1">
    <location>
        <begin position="410"/>
        <end position="550"/>
    </location>
</feature>
<dbReference type="SMART" id="SM00836">
    <property type="entry name" value="DALR_1"/>
    <property type="match status" value="1"/>
</dbReference>
<dbReference type="Pfam" id="PF05746">
    <property type="entry name" value="DALR_1"/>
    <property type="match status" value="1"/>
</dbReference>
<gene>
    <name evidence="3" type="primary">DALRD3</name>
</gene>
<evidence type="ECO:0000259" key="1">
    <source>
        <dbReference type="SMART" id="SM00836"/>
    </source>
</evidence>
<dbReference type="AlphaFoldDB" id="A0A6P8Q4A8"/>
<organism evidence="2 3">
    <name type="scientific">Geotrypetes seraphini</name>
    <name type="common">Gaboon caecilian</name>
    <name type="synonym">Caecilia seraphini</name>
    <dbReference type="NCBI Taxonomy" id="260995"/>
    <lineage>
        <taxon>Eukaryota</taxon>
        <taxon>Metazoa</taxon>
        <taxon>Chordata</taxon>
        <taxon>Craniata</taxon>
        <taxon>Vertebrata</taxon>
        <taxon>Euteleostomi</taxon>
        <taxon>Amphibia</taxon>
        <taxon>Gymnophiona</taxon>
        <taxon>Geotrypetes</taxon>
    </lineage>
</organism>
<dbReference type="InterPro" id="IPR009080">
    <property type="entry name" value="tRNAsynth_Ia_anticodon-bd"/>
</dbReference>
<protein>
    <submittedName>
        <fullName evidence="3">DALR anticodon-binding domain-containing protein 3</fullName>
    </submittedName>
</protein>
<keyword evidence="2" id="KW-1185">Reference proteome</keyword>
<dbReference type="GO" id="GO:0005524">
    <property type="term" value="F:ATP binding"/>
    <property type="evidence" value="ECO:0007669"/>
    <property type="project" value="InterPro"/>
</dbReference>
<accession>A0A6P8Q4A8</accession>
<dbReference type="GO" id="GO:0006420">
    <property type="term" value="P:arginyl-tRNA aminoacylation"/>
    <property type="evidence" value="ECO:0007669"/>
    <property type="project" value="InterPro"/>
</dbReference>
<dbReference type="InterPro" id="IPR037380">
    <property type="entry name" value="DALRD3"/>
</dbReference>
<dbReference type="PANTHER" id="PTHR16043">
    <property type="entry name" value="DALRD3 PROTEIN"/>
    <property type="match status" value="1"/>
</dbReference>
<dbReference type="GeneID" id="117351178"/>